<organism evidence="2 3">
    <name type="scientific">Diversispora epigaea</name>
    <dbReference type="NCBI Taxonomy" id="1348612"/>
    <lineage>
        <taxon>Eukaryota</taxon>
        <taxon>Fungi</taxon>
        <taxon>Fungi incertae sedis</taxon>
        <taxon>Mucoromycota</taxon>
        <taxon>Glomeromycotina</taxon>
        <taxon>Glomeromycetes</taxon>
        <taxon>Diversisporales</taxon>
        <taxon>Diversisporaceae</taxon>
        <taxon>Diversispora</taxon>
    </lineage>
</organism>
<proteinExistence type="predicted"/>
<feature type="region of interest" description="Disordered" evidence="1">
    <location>
        <begin position="20"/>
        <end position="62"/>
    </location>
</feature>
<dbReference type="AlphaFoldDB" id="A0A397I7Q0"/>
<keyword evidence="3" id="KW-1185">Reference proteome</keyword>
<name>A0A397I7Q0_9GLOM</name>
<accession>A0A397I7Q0</accession>
<dbReference type="EMBL" id="PQFF01000234">
    <property type="protein sequence ID" value="RHZ71615.1"/>
    <property type="molecule type" value="Genomic_DNA"/>
</dbReference>
<protein>
    <submittedName>
        <fullName evidence="2">Uncharacterized protein</fullName>
    </submittedName>
</protein>
<reference evidence="2 3" key="1">
    <citation type="submission" date="2018-08" db="EMBL/GenBank/DDBJ databases">
        <title>Genome and evolution of the arbuscular mycorrhizal fungus Diversispora epigaea (formerly Glomus versiforme) and its bacterial endosymbionts.</title>
        <authorList>
            <person name="Sun X."/>
            <person name="Fei Z."/>
            <person name="Harrison M."/>
        </authorList>
    </citation>
    <scope>NUCLEOTIDE SEQUENCE [LARGE SCALE GENOMIC DNA]</scope>
    <source>
        <strain evidence="2 3">IT104</strain>
    </source>
</reference>
<evidence type="ECO:0000256" key="1">
    <source>
        <dbReference type="SAM" id="MobiDB-lite"/>
    </source>
</evidence>
<sequence>MYQRRGRFQTFEELTRHLSEGYIGNGPTAEECQKDSNSNGNDASEENDDGDVSGVTVDPQLT</sequence>
<dbReference type="Proteomes" id="UP000266861">
    <property type="component" value="Unassembled WGS sequence"/>
</dbReference>
<evidence type="ECO:0000313" key="2">
    <source>
        <dbReference type="EMBL" id="RHZ71615.1"/>
    </source>
</evidence>
<evidence type="ECO:0000313" key="3">
    <source>
        <dbReference type="Proteomes" id="UP000266861"/>
    </source>
</evidence>
<gene>
    <name evidence="2" type="ORF">Glove_256g39</name>
</gene>
<comment type="caution">
    <text evidence="2">The sequence shown here is derived from an EMBL/GenBank/DDBJ whole genome shotgun (WGS) entry which is preliminary data.</text>
</comment>